<dbReference type="SUPFAM" id="SSF53474">
    <property type="entry name" value="alpha/beta-Hydrolases"/>
    <property type="match status" value="1"/>
</dbReference>
<evidence type="ECO:0000313" key="2">
    <source>
        <dbReference type="EMBL" id="KJZ68865.1"/>
    </source>
</evidence>
<protein>
    <submittedName>
        <fullName evidence="2">Uncharacterized protein</fullName>
    </submittedName>
</protein>
<gene>
    <name evidence="2" type="ORF">HIM_11746</name>
</gene>
<organism evidence="2 3">
    <name type="scientific">Hirsutella minnesotensis 3608</name>
    <dbReference type="NCBI Taxonomy" id="1043627"/>
    <lineage>
        <taxon>Eukaryota</taxon>
        <taxon>Fungi</taxon>
        <taxon>Dikarya</taxon>
        <taxon>Ascomycota</taxon>
        <taxon>Pezizomycotina</taxon>
        <taxon>Sordariomycetes</taxon>
        <taxon>Hypocreomycetidae</taxon>
        <taxon>Hypocreales</taxon>
        <taxon>Ophiocordycipitaceae</taxon>
        <taxon>Hirsutella</taxon>
    </lineage>
</organism>
<dbReference type="Pfam" id="PF11917">
    <property type="entry name" value="DUF3435"/>
    <property type="match status" value="1"/>
</dbReference>
<dbReference type="Proteomes" id="UP000054481">
    <property type="component" value="Unassembled WGS sequence"/>
</dbReference>
<evidence type="ECO:0000256" key="1">
    <source>
        <dbReference type="SAM" id="MobiDB-lite"/>
    </source>
</evidence>
<sequence>MAEFIASPMAVGVSPPGAKAAFSVEKLRPDGSRNPDYSTPPYDGPSPNHSRSELYDYYTYKNAWLDMLGEVDPGYAWATEPSPVARERVDRWPPTVILHGDADDDVPLSVSEQMRDCLGRDKVSLFTAHGQPHLFELTSVIDDDVPEMGVVRDAVKRLDELPRSMKIVVVPQPWYAIGMDVCFSSNRNHNREVQKWHDTILVPKWGLRPPNIDGKAVLGTDDLLAATFFSPSLGPAEIVDNEKRRPKDGTWEELYGTKVVRSEDSCQSADEDARLLEAMLYQETVYRGRPKALCYEDILLSIVRHPETGNDVPTMAIRFIHHEGVDRKPKPTIFLFAGTRKLMFCIITVIVSLAISDQAFDAPSLKTASNVFQIQNRGPGQCTPLRWQEEWLKRPVFRGFDGSTISQRRPLPYH</sequence>
<dbReference type="InterPro" id="IPR029058">
    <property type="entry name" value="AB_hydrolase_fold"/>
</dbReference>
<dbReference type="OrthoDB" id="19653at2759"/>
<dbReference type="Gene3D" id="3.40.50.1820">
    <property type="entry name" value="alpha/beta hydrolase"/>
    <property type="match status" value="1"/>
</dbReference>
<name>A0A0F7ZIT4_9HYPO</name>
<dbReference type="AlphaFoldDB" id="A0A0F7ZIT4"/>
<dbReference type="PANTHER" id="PTHR37535">
    <property type="entry name" value="FLUG DOMAIN PROTEIN"/>
    <property type="match status" value="1"/>
</dbReference>
<keyword evidence="3" id="KW-1185">Reference proteome</keyword>
<evidence type="ECO:0000313" key="3">
    <source>
        <dbReference type="Proteomes" id="UP000054481"/>
    </source>
</evidence>
<reference evidence="2 3" key="1">
    <citation type="journal article" date="2014" name="Genome Biol. Evol.">
        <title>Comparative genomics and transcriptomics analyses reveal divergent lifestyle features of nematode endoparasitic fungus Hirsutella minnesotensis.</title>
        <authorList>
            <person name="Lai Y."/>
            <person name="Liu K."/>
            <person name="Zhang X."/>
            <person name="Zhang X."/>
            <person name="Li K."/>
            <person name="Wang N."/>
            <person name="Shu C."/>
            <person name="Wu Y."/>
            <person name="Wang C."/>
            <person name="Bushley K.E."/>
            <person name="Xiang M."/>
            <person name="Liu X."/>
        </authorList>
    </citation>
    <scope>NUCLEOTIDE SEQUENCE [LARGE SCALE GENOMIC DNA]</scope>
    <source>
        <strain evidence="2 3">3608</strain>
    </source>
</reference>
<dbReference type="EMBL" id="KQ030800">
    <property type="protein sequence ID" value="KJZ68865.1"/>
    <property type="molecule type" value="Genomic_DNA"/>
</dbReference>
<dbReference type="InterPro" id="IPR021842">
    <property type="entry name" value="DUF3435"/>
</dbReference>
<dbReference type="PANTHER" id="PTHR37535:SF4">
    <property type="entry name" value="FLUG DOMAIN-CONTAINING PROTEIN"/>
    <property type="match status" value="1"/>
</dbReference>
<proteinExistence type="predicted"/>
<feature type="region of interest" description="Disordered" evidence="1">
    <location>
        <begin position="25"/>
        <end position="48"/>
    </location>
</feature>
<accession>A0A0F7ZIT4</accession>